<dbReference type="InterPro" id="IPR019734">
    <property type="entry name" value="TPR_rpt"/>
</dbReference>
<dbReference type="EMBL" id="ATBP01003025">
    <property type="protein sequence ID" value="ETR65251.1"/>
    <property type="molecule type" value="Genomic_DNA"/>
</dbReference>
<organism evidence="1 2">
    <name type="scientific">Candidatus Magnetoglobus multicellularis str. Araruama</name>
    <dbReference type="NCBI Taxonomy" id="890399"/>
    <lineage>
        <taxon>Bacteria</taxon>
        <taxon>Pseudomonadati</taxon>
        <taxon>Thermodesulfobacteriota</taxon>
        <taxon>Desulfobacteria</taxon>
        <taxon>Desulfobacterales</taxon>
        <taxon>Desulfobacteraceae</taxon>
        <taxon>Candidatus Magnetoglobus</taxon>
    </lineage>
</organism>
<dbReference type="InterPro" id="IPR011990">
    <property type="entry name" value="TPR-like_helical_dom_sf"/>
</dbReference>
<comment type="caution">
    <text evidence="1">The sequence shown here is derived from an EMBL/GenBank/DDBJ whole genome shotgun (WGS) entry which is preliminary data.</text>
</comment>
<dbReference type="AlphaFoldDB" id="A0A1V1NRQ3"/>
<evidence type="ECO:0000313" key="1">
    <source>
        <dbReference type="EMBL" id="ETR65251.1"/>
    </source>
</evidence>
<feature type="non-terminal residue" evidence="1">
    <location>
        <position position="1"/>
    </location>
</feature>
<gene>
    <name evidence="1" type="ORF">OMM_14553</name>
</gene>
<proteinExistence type="predicted"/>
<dbReference type="Gene3D" id="1.25.40.10">
    <property type="entry name" value="Tetratricopeptide repeat domain"/>
    <property type="match status" value="1"/>
</dbReference>
<sequence length="263" mass="30623">RAIGEWERAMANFGMGQIHLFNHSFQDAIQSFDRVTEAIPEFVMAYTGKGLAYENMEDFVLASDYYKKSKTLIEDKSTHYSANPLYPINSLLMDSIQPIVNCIRFKKPSPELETMIHSPVDLSTKTASPTIFIYDMDFNQWMSGKVGWNQYLAKKLESEICKCPKVHCIKPVEIFKLLKRLDRRYVTIKDLEKAQVIGQRYFGARFYIKGFVEGNVSHRSRKLVVDIYDMNHKTQKRLSELTIENPGYLKMFSQKIVEYVIKK</sequence>
<protein>
    <submittedName>
        <fullName evidence="1">Uncharacterized protein</fullName>
    </submittedName>
</protein>
<accession>A0A1V1NRQ3</accession>
<dbReference type="SUPFAM" id="SSF48452">
    <property type="entry name" value="TPR-like"/>
    <property type="match status" value="1"/>
</dbReference>
<dbReference type="Proteomes" id="UP000189670">
    <property type="component" value="Unassembled WGS sequence"/>
</dbReference>
<reference evidence="2" key="1">
    <citation type="submission" date="2012-11" db="EMBL/GenBank/DDBJ databases">
        <authorList>
            <person name="Lucero-Rivera Y.E."/>
            <person name="Tovar-Ramirez D."/>
        </authorList>
    </citation>
    <scope>NUCLEOTIDE SEQUENCE [LARGE SCALE GENOMIC DNA]</scope>
    <source>
        <strain evidence="2">Araruama</strain>
    </source>
</reference>
<evidence type="ECO:0000313" key="2">
    <source>
        <dbReference type="Proteomes" id="UP000189670"/>
    </source>
</evidence>
<name>A0A1V1NRQ3_9BACT</name>
<dbReference type="SMART" id="SM00028">
    <property type="entry name" value="TPR"/>
    <property type="match status" value="2"/>
</dbReference>